<evidence type="ECO:0000313" key="3">
    <source>
        <dbReference type="Proteomes" id="UP000712080"/>
    </source>
</evidence>
<keyword evidence="1" id="KW-0732">Signal</keyword>
<dbReference type="Gene3D" id="2.60.40.10">
    <property type="entry name" value="Immunoglobulins"/>
    <property type="match status" value="2"/>
</dbReference>
<feature type="chain" id="PRO_5036810341" evidence="1">
    <location>
        <begin position="25"/>
        <end position="1085"/>
    </location>
</feature>
<dbReference type="AlphaFoldDB" id="A0A972FX50"/>
<dbReference type="Pfam" id="PF13585">
    <property type="entry name" value="CHU_C"/>
    <property type="match status" value="1"/>
</dbReference>
<organism evidence="2 3">
    <name type="scientific">Flavobacterium silvaticum</name>
    <dbReference type="NCBI Taxonomy" id="1852020"/>
    <lineage>
        <taxon>Bacteria</taxon>
        <taxon>Pseudomonadati</taxon>
        <taxon>Bacteroidota</taxon>
        <taxon>Flavobacteriia</taxon>
        <taxon>Flavobacteriales</taxon>
        <taxon>Flavobacteriaceae</taxon>
        <taxon>Flavobacterium</taxon>
    </lineage>
</organism>
<dbReference type="RefSeq" id="WP_169528725.1">
    <property type="nucleotide sequence ID" value="NZ_JAAMPU010000108.1"/>
</dbReference>
<dbReference type="InterPro" id="IPR026341">
    <property type="entry name" value="T9SS_type_B"/>
</dbReference>
<gene>
    <name evidence="2" type="ORF">G6047_16525</name>
</gene>
<dbReference type="NCBIfam" id="TIGR04131">
    <property type="entry name" value="Bac_Flav_CTERM"/>
    <property type="match status" value="1"/>
</dbReference>
<proteinExistence type="predicted"/>
<comment type="caution">
    <text evidence="2">The sequence shown here is derived from an EMBL/GenBank/DDBJ whole genome shotgun (WGS) entry which is preliminary data.</text>
</comment>
<dbReference type="Proteomes" id="UP000712080">
    <property type="component" value="Unassembled WGS sequence"/>
</dbReference>
<dbReference type="InterPro" id="IPR013783">
    <property type="entry name" value="Ig-like_fold"/>
</dbReference>
<keyword evidence="3" id="KW-1185">Reference proteome</keyword>
<evidence type="ECO:0000256" key="1">
    <source>
        <dbReference type="SAM" id="SignalP"/>
    </source>
</evidence>
<accession>A0A972FX50</accession>
<name>A0A972FX50_9FLAO</name>
<evidence type="ECO:0000313" key="2">
    <source>
        <dbReference type="EMBL" id="NMH29647.1"/>
    </source>
</evidence>
<sequence>MKKNTFFQIVLVLLFVVFSAKVSAQLSAFSLSVTTAPETCPGNGSLSFTTQNTTSGATIVYTIYHLPDIISPIATQSLQTLGGLVAGNYRVIATQSLGNESNAQQQDVSISYQVSPLTYSLTIKKTVCGNDGKLTVNIVSGNATTYEIFAGPAIRPLQSSNIFDNLPSGNYQVRVFDNCGEGVVQNFTIGALNANFTFSEYGVNPNLPGCNEVHVNNVLLVPTGSTIAYPLSIQYTVFPPAGAPIIINEVLSSGNPDQGSIGQDIPFFNNQIYSYQMKITDNCGNVFTSGQFFINESFEISLLALNASCNNKKLKIDIVYGYYPMTISFISAPSGFNPVNFNPSHPGPFAAPAFYGSDSNPVPAGNYQVQVTDACGHVAVSNISVSQNPSEMIVAVDVLPGCADDEASLGIITMDGVSELVSVNVISAPPLYPFSLPHNVSSSIFQGVFRANGYPIGDYTFSLVDSCGRQKQVDVYLPPLIVTNNNISVLEGCNSFGLSLYYDLYNAWLPNYWLQKYNPVTGLWGHPLTGNAAPGNITTTNALMVYNDIMNPNLAFSGTFRVLLTFHIVSPVPSEDLFCVREIYNFTYNQQPHIDDVFAFACESSITDVVLVANGVQPLTYRITEKNGQPFSIPDQNSAMFAGLEPAIYNFQVQDNCGNILNRLFDVTVPVELTVSPVQLCDGQPGSLTMSLFDFLDYSWWKGDDVSNILSTSNNLNFSSFNAAADSGIYHVRIEYPFTNSCIDRTLDFTISSAQQNPQAGNDTTANLCAQGIVDLSGLLSGSYDTYGIWTETTSSGSLNGALWDTAGLSAGNYQFKYTVEGFCGVFDEAVIDLNLKQIPETPVAFIEQIPCEQSALNLLATTIPDVTYSWTGPNGFTSSEQNPVIQNPSVADNGNYTVMVSNGDCESGMSTLEININPFPTYVAFSDCIEGRFMLQVLSGDSAQTDVSALTLSWNGPDNFSSAQNPVDITGLENGMYHVSLTTPEGCERLLQVEVGGTTCDIPKGVSPNNDGNNDSFDLSGLGEIQEVKIFNRYGVTVYGKSQYVDQWHGQDYNGNLLPSATYYYLVKPVNAEPKTGWVYLLHD</sequence>
<feature type="signal peptide" evidence="1">
    <location>
        <begin position="1"/>
        <end position="24"/>
    </location>
</feature>
<dbReference type="EMBL" id="JAAMPU010000108">
    <property type="protein sequence ID" value="NMH29647.1"/>
    <property type="molecule type" value="Genomic_DNA"/>
</dbReference>
<protein>
    <submittedName>
        <fullName evidence="2">Gliding motility-associated C-terminal domain-containing protein</fullName>
    </submittedName>
</protein>
<reference evidence="2" key="1">
    <citation type="submission" date="2020-02" db="EMBL/GenBank/DDBJ databases">
        <title>Flavobacterium sp. genome.</title>
        <authorList>
            <person name="Jung H.S."/>
            <person name="Baek J.H."/>
            <person name="Jeon C.O."/>
        </authorList>
    </citation>
    <scope>NUCLEOTIDE SEQUENCE</scope>
    <source>
        <strain evidence="2">SE-s28</strain>
    </source>
</reference>